<feature type="compositionally biased region" description="Basic and acidic residues" evidence="1">
    <location>
        <begin position="492"/>
        <end position="504"/>
    </location>
</feature>
<feature type="compositionally biased region" description="Basic and acidic residues" evidence="1">
    <location>
        <begin position="379"/>
        <end position="388"/>
    </location>
</feature>
<feature type="compositionally biased region" description="Low complexity" evidence="1">
    <location>
        <begin position="363"/>
        <end position="375"/>
    </location>
</feature>
<feature type="compositionally biased region" description="Low complexity" evidence="1">
    <location>
        <begin position="582"/>
        <end position="593"/>
    </location>
</feature>
<keyword evidence="2" id="KW-1133">Transmembrane helix</keyword>
<feature type="region of interest" description="Disordered" evidence="1">
    <location>
        <begin position="280"/>
        <end position="330"/>
    </location>
</feature>
<dbReference type="Proteomes" id="UP001348098">
    <property type="component" value="Unassembled WGS sequence"/>
</dbReference>
<keyword evidence="5" id="KW-1185">Reference proteome</keyword>
<dbReference type="Pfam" id="PF08378">
    <property type="entry name" value="NERD"/>
    <property type="match status" value="1"/>
</dbReference>
<feature type="compositionally biased region" description="Low complexity" evidence="1">
    <location>
        <begin position="445"/>
        <end position="459"/>
    </location>
</feature>
<keyword evidence="2" id="KW-0472">Membrane</keyword>
<reference evidence="4 5" key="1">
    <citation type="submission" date="2023-12" db="EMBL/GenBank/DDBJ databases">
        <title>novel species in genus Nocarida.</title>
        <authorList>
            <person name="Li Z."/>
        </authorList>
    </citation>
    <scope>NUCLEOTIDE SEQUENCE [LARGE SCALE GENOMIC DNA]</scope>
    <source>
        <strain evidence="4 5">CDC186</strain>
    </source>
</reference>
<feature type="domain" description="NERD" evidence="3">
    <location>
        <begin position="66"/>
        <end position="189"/>
    </location>
</feature>
<feature type="transmembrane region" description="Helical" evidence="2">
    <location>
        <begin position="682"/>
        <end position="702"/>
    </location>
</feature>
<dbReference type="InterPro" id="IPR011528">
    <property type="entry name" value="NERD"/>
</dbReference>
<feature type="region of interest" description="Disordered" evidence="1">
    <location>
        <begin position="363"/>
        <end position="642"/>
    </location>
</feature>
<feature type="compositionally biased region" description="Basic and acidic residues" evidence="1">
    <location>
        <begin position="280"/>
        <end position="291"/>
    </location>
</feature>
<sequence>MESVAAVALPTRRTSHALVLPIPCCSSAFRFCVGNPGAYRCVVDGVGRRWRPPMLVINERTTAPRSEQRVLDWMRTWTGQYVIVGLAISGCYLPDRERKDETQEADLVVITPRAAVVVEVKGTVPEATSGVLSVQANGRWRLSGYAGDPIHVRDHDSSPFDQVTNNVFNLKALVRKHNAEAFVDGLIVVVPPKDSNLTLNIESRRRGCAVVLGAGQADLRAWFHRTASRKLLWTAERTHALLTDLNLGDQVTVDDLVADGFPPERKLRAGTLAALDSVTRKAPELDGRGSSEDSDAGDVSAGAGAAAVAAVPEQPDAVPEARDTVPEVSDAVPEARDTVPEVPNAIAESPAAVLQSPDAVAEAASLSASSSTETSGNGGEREVDRQVTESEQSPALPAPKETAASELDTEHEVSEPVSSARSRASSSQADRSSRQSLEDTALPDSSQAPASEPHPAHAPVTPARAPAAEVDPFAPEFLAPEPVPAPTSDTAAHSDRYAWEENRPASHLSDSPPPDSDVWKNDRHESPRFEGRLAARPEAESDPDEPEPFATGAAASVRRAPAEPEGPASTDAELDSVDAEYSPAARPAAAPSSFTDSWSSWIDPAPDRPLRPRPVQAPVPSRPTSWSTPTRDPEPLRRPTPTAVLERRPRVAVREQLTALSARIPGRGSEKSKSRGHRSQQIAAVALIVLVIGTIWILAASCSTPAGGAVRPTQAPVLTTEAVPPPPTVTETPARMNLLPLCTPFTPKC</sequence>
<dbReference type="EMBL" id="JAYKYQ010000013">
    <property type="protein sequence ID" value="MEB3513811.1"/>
    <property type="molecule type" value="Genomic_DNA"/>
</dbReference>
<proteinExistence type="predicted"/>
<evidence type="ECO:0000313" key="4">
    <source>
        <dbReference type="EMBL" id="MEB3513811.1"/>
    </source>
</evidence>
<feature type="compositionally biased region" description="Basic and acidic residues" evidence="1">
    <location>
        <begin position="517"/>
        <end position="539"/>
    </location>
</feature>
<evidence type="ECO:0000256" key="2">
    <source>
        <dbReference type="SAM" id="Phobius"/>
    </source>
</evidence>
<dbReference type="RefSeq" id="WP_195082105.1">
    <property type="nucleotide sequence ID" value="NZ_JAYESH010000009.1"/>
</dbReference>
<evidence type="ECO:0000259" key="3">
    <source>
        <dbReference type="Pfam" id="PF08378"/>
    </source>
</evidence>
<evidence type="ECO:0000313" key="5">
    <source>
        <dbReference type="Proteomes" id="UP001348098"/>
    </source>
</evidence>
<name>A0ABU6B260_9NOCA</name>
<accession>A0ABU6B260</accession>
<protein>
    <submittedName>
        <fullName evidence="4">NERD domain-containing protein</fullName>
    </submittedName>
</protein>
<comment type="caution">
    <text evidence="4">The sequence shown here is derived from an EMBL/GenBank/DDBJ whole genome shotgun (WGS) entry which is preliminary data.</text>
</comment>
<organism evidence="4 5">
    <name type="scientific">Nocardia implantans</name>
    <dbReference type="NCBI Taxonomy" id="3108168"/>
    <lineage>
        <taxon>Bacteria</taxon>
        <taxon>Bacillati</taxon>
        <taxon>Actinomycetota</taxon>
        <taxon>Actinomycetes</taxon>
        <taxon>Mycobacteriales</taxon>
        <taxon>Nocardiaceae</taxon>
        <taxon>Nocardia</taxon>
    </lineage>
</organism>
<evidence type="ECO:0000256" key="1">
    <source>
        <dbReference type="SAM" id="MobiDB-lite"/>
    </source>
</evidence>
<feature type="compositionally biased region" description="Low complexity" evidence="1">
    <location>
        <begin position="418"/>
        <end position="430"/>
    </location>
</feature>
<keyword evidence="2" id="KW-0812">Transmembrane</keyword>
<gene>
    <name evidence="4" type="ORF">U3653_27610</name>
</gene>
<feature type="compositionally biased region" description="Low complexity" evidence="1">
    <location>
        <begin position="297"/>
        <end position="318"/>
    </location>
</feature>